<dbReference type="SUPFAM" id="SSF46785">
    <property type="entry name" value="Winged helix' DNA-binding domain"/>
    <property type="match status" value="1"/>
</dbReference>
<accession>A0ABW3EE00</accession>
<reference evidence="3" key="1">
    <citation type="journal article" date="2019" name="Int. J. Syst. Evol. Microbiol.">
        <title>The Global Catalogue of Microorganisms (GCM) 10K type strain sequencing project: providing services to taxonomists for standard genome sequencing and annotation.</title>
        <authorList>
            <consortium name="The Broad Institute Genomics Platform"/>
            <consortium name="The Broad Institute Genome Sequencing Center for Infectious Disease"/>
            <person name="Wu L."/>
            <person name="Ma J."/>
        </authorList>
    </citation>
    <scope>NUCLEOTIDE SEQUENCE [LARGE SCALE GENOMIC DNA]</scope>
    <source>
        <strain evidence="3">CCM 8925</strain>
    </source>
</reference>
<comment type="caution">
    <text evidence="2">The sequence shown here is derived from an EMBL/GenBank/DDBJ whole genome shotgun (WGS) entry which is preliminary data.</text>
</comment>
<evidence type="ECO:0000259" key="1">
    <source>
        <dbReference type="SMART" id="SM00347"/>
    </source>
</evidence>
<feature type="domain" description="HTH marR-type" evidence="1">
    <location>
        <begin position="44"/>
        <end position="149"/>
    </location>
</feature>
<protein>
    <recommendedName>
        <fullName evidence="1">HTH marR-type domain-containing protein</fullName>
    </recommendedName>
</protein>
<gene>
    <name evidence="2" type="ORF">ACFQZ7_09555</name>
</gene>
<dbReference type="Gene3D" id="1.10.10.10">
    <property type="entry name" value="Winged helix-like DNA-binding domain superfamily/Winged helix DNA-binding domain"/>
    <property type="match status" value="1"/>
</dbReference>
<dbReference type="InterPro" id="IPR036390">
    <property type="entry name" value="WH_DNA-bd_sf"/>
</dbReference>
<sequence>MTDEITDLLAAIRDAQQQHEVFKADFWQFAVDHLADDIPASSVAKFKALKMTHSEMQILSQLAAADADWVPYKVLQAQVPFSQGMFSRYIKRLTKAALITKTKRPENKKEVLLAITTVGTQVAVIHSKMHTLEHEHLAKRLQQFDAAQLQTAIRVLNSIASEQP</sequence>
<dbReference type="InterPro" id="IPR036388">
    <property type="entry name" value="WH-like_DNA-bd_sf"/>
</dbReference>
<dbReference type="Proteomes" id="UP001597104">
    <property type="component" value="Unassembled WGS sequence"/>
</dbReference>
<organism evidence="2 3">
    <name type="scientific">Loigolactobacillus binensis</name>
    <dbReference type="NCBI Taxonomy" id="2559922"/>
    <lineage>
        <taxon>Bacteria</taxon>
        <taxon>Bacillati</taxon>
        <taxon>Bacillota</taxon>
        <taxon>Bacilli</taxon>
        <taxon>Lactobacillales</taxon>
        <taxon>Lactobacillaceae</taxon>
        <taxon>Loigolactobacillus</taxon>
    </lineage>
</organism>
<proteinExistence type="predicted"/>
<name>A0ABW3EE00_9LACO</name>
<evidence type="ECO:0000313" key="2">
    <source>
        <dbReference type="EMBL" id="MFD0897966.1"/>
    </source>
</evidence>
<dbReference type="InterPro" id="IPR000835">
    <property type="entry name" value="HTH_MarR-typ"/>
</dbReference>
<keyword evidence="3" id="KW-1185">Reference proteome</keyword>
<dbReference type="SMART" id="SM00347">
    <property type="entry name" value="HTH_MARR"/>
    <property type="match status" value="1"/>
</dbReference>
<dbReference type="EMBL" id="JBHTIO010000044">
    <property type="protein sequence ID" value="MFD0897966.1"/>
    <property type="molecule type" value="Genomic_DNA"/>
</dbReference>
<evidence type="ECO:0000313" key="3">
    <source>
        <dbReference type="Proteomes" id="UP001597104"/>
    </source>
</evidence>
<dbReference type="RefSeq" id="WP_137636567.1">
    <property type="nucleotide sequence ID" value="NZ_BJDN01000001.1"/>
</dbReference>